<dbReference type="Pfam" id="PF07687">
    <property type="entry name" value="M20_dimer"/>
    <property type="match status" value="1"/>
</dbReference>
<evidence type="ECO:0000313" key="2">
    <source>
        <dbReference type="EMBL" id="MFD1037670.1"/>
    </source>
</evidence>
<dbReference type="Gene3D" id="3.40.630.10">
    <property type="entry name" value="Zn peptidases"/>
    <property type="match status" value="1"/>
</dbReference>
<dbReference type="EMBL" id="JBHTKJ010000008">
    <property type="protein sequence ID" value="MFD1037670.1"/>
    <property type="molecule type" value="Genomic_DNA"/>
</dbReference>
<dbReference type="PANTHER" id="PTHR11014">
    <property type="entry name" value="PEPTIDASE M20 FAMILY MEMBER"/>
    <property type="match status" value="1"/>
</dbReference>
<reference evidence="3" key="1">
    <citation type="journal article" date="2019" name="Int. J. Syst. Evol. Microbiol.">
        <title>The Global Catalogue of Microorganisms (GCM) 10K type strain sequencing project: providing services to taxonomists for standard genome sequencing and annotation.</title>
        <authorList>
            <consortium name="The Broad Institute Genomics Platform"/>
            <consortium name="The Broad Institute Genome Sequencing Center for Infectious Disease"/>
            <person name="Wu L."/>
            <person name="Ma J."/>
        </authorList>
    </citation>
    <scope>NUCLEOTIDE SEQUENCE [LARGE SCALE GENOMIC DNA]</scope>
    <source>
        <strain evidence="3">CCUG 56754</strain>
    </source>
</reference>
<dbReference type="InterPro" id="IPR011650">
    <property type="entry name" value="Peptidase_M20_dimer"/>
</dbReference>
<dbReference type="NCBIfam" id="TIGR01891">
    <property type="entry name" value="amidohydrolases"/>
    <property type="match status" value="1"/>
</dbReference>
<dbReference type="Gene3D" id="3.30.70.360">
    <property type="match status" value="1"/>
</dbReference>
<gene>
    <name evidence="2" type="ORF">ACFQ3N_04420</name>
</gene>
<dbReference type="RefSeq" id="WP_390359942.1">
    <property type="nucleotide sequence ID" value="NZ_JBHTKJ010000008.1"/>
</dbReference>
<protein>
    <submittedName>
        <fullName evidence="2">M20 family metallopeptidase</fullName>
    </submittedName>
</protein>
<evidence type="ECO:0000313" key="3">
    <source>
        <dbReference type="Proteomes" id="UP001597040"/>
    </source>
</evidence>
<dbReference type="Proteomes" id="UP001597040">
    <property type="component" value="Unassembled WGS sequence"/>
</dbReference>
<dbReference type="PANTHER" id="PTHR11014:SF63">
    <property type="entry name" value="METALLOPEPTIDASE, PUTATIVE (AFU_ORTHOLOGUE AFUA_6G09600)-RELATED"/>
    <property type="match status" value="1"/>
</dbReference>
<dbReference type="PIRSF" id="PIRSF005962">
    <property type="entry name" value="Pept_M20D_amidohydro"/>
    <property type="match status" value="1"/>
</dbReference>
<dbReference type="SUPFAM" id="SSF53187">
    <property type="entry name" value="Zn-dependent exopeptidases"/>
    <property type="match status" value="1"/>
</dbReference>
<dbReference type="Pfam" id="PF01546">
    <property type="entry name" value="Peptidase_M20"/>
    <property type="match status" value="1"/>
</dbReference>
<dbReference type="InterPro" id="IPR036264">
    <property type="entry name" value="Bact_exopeptidase_dim_dom"/>
</dbReference>
<comment type="caution">
    <text evidence="2">The sequence shown here is derived from an EMBL/GenBank/DDBJ whole genome shotgun (WGS) entry which is preliminary data.</text>
</comment>
<evidence type="ECO:0000259" key="1">
    <source>
        <dbReference type="Pfam" id="PF07687"/>
    </source>
</evidence>
<keyword evidence="3" id="KW-1185">Reference proteome</keyword>
<feature type="domain" description="Peptidase M20 dimerisation" evidence="1">
    <location>
        <begin position="184"/>
        <end position="280"/>
    </location>
</feature>
<accession>A0ABW3LI89</accession>
<proteinExistence type="predicted"/>
<name>A0ABW3LI89_9BACI</name>
<sequence length="391" mass="43383">MLKDIHHKIDSLFPEMVETRRYLHQYPEVSFKEVKTAKYIADFYEELQIPYQAKIGGNGVIATLKGGKPGKTVALRADFDALPIQDEKDVPYKSKVDGVMHACGHDGHTATLLMLAKTMKSFQEDLPGTIEFVHQHAEEYAPGGAKPIVESGALDHVDAVFGTHLWATTPLGVMQTSKNVFMAGADRFEITIQGEGGHGAYPHETKDAIVIASQLITQLQQIVSRRIDPLETAVVTIGIFEAGDAFNIIADKAKLVGTVRYLNTDIQEEVITEMEKIIKGVCVTNDASYTFDYVKGYPPLVNHEQEAELVLEASKNIDEIHTAEEVVPVMGGEDFTYYTIAKPGAYFFTGAHKEGNDYPHHHPKFDIDERALPIAAKTLIEAYFLYQKKTS</sequence>
<organism evidence="2 3">
    <name type="scientific">Virgibacillus byunsanensis</name>
    <dbReference type="NCBI Taxonomy" id="570945"/>
    <lineage>
        <taxon>Bacteria</taxon>
        <taxon>Bacillati</taxon>
        <taxon>Bacillota</taxon>
        <taxon>Bacilli</taxon>
        <taxon>Bacillales</taxon>
        <taxon>Bacillaceae</taxon>
        <taxon>Virgibacillus</taxon>
    </lineage>
</organism>
<dbReference type="InterPro" id="IPR017439">
    <property type="entry name" value="Amidohydrolase"/>
</dbReference>
<dbReference type="SUPFAM" id="SSF55031">
    <property type="entry name" value="Bacterial exopeptidase dimerisation domain"/>
    <property type="match status" value="1"/>
</dbReference>
<dbReference type="InterPro" id="IPR002933">
    <property type="entry name" value="Peptidase_M20"/>
</dbReference>